<feature type="non-terminal residue" evidence="2">
    <location>
        <position position="228"/>
    </location>
</feature>
<protein>
    <submittedName>
        <fullName evidence="2">Mercury methylating protein</fullName>
    </submittedName>
</protein>
<feature type="transmembrane region" description="Helical" evidence="1">
    <location>
        <begin position="168"/>
        <end position="188"/>
    </location>
</feature>
<feature type="transmembrane region" description="Helical" evidence="1">
    <location>
        <begin position="137"/>
        <end position="156"/>
    </location>
</feature>
<keyword evidence="1" id="KW-0472">Membrane</keyword>
<gene>
    <name evidence="2" type="primary">hgcA</name>
</gene>
<dbReference type="Gene3D" id="3.40.50.11600">
    <property type="match status" value="1"/>
</dbReference>
<reference evidence="2" key="1">
    <citation type="journal article" date="2014" name="Appl. Environ. Microbiol.">
        <title>Analysis of the Microbial Community Structure by Monitoring an Hg Methylation Gene (hgcA) in Paddy Soils along an Hg Gradient.</title>
        <authorList>
            <person name="Liu Y.R."/>
            <person name="Yu R.Q."/>
            <person name="Zheng Y.M."/>
            <person name="He J.Z."/>
        </authorList>
    </citation>
    <scope>NUCLEOTIDE SEQUENCE</scope>
</reference>
<dbReference type="EMBL" id="KJ184731">
    <property type="protein sequence ID" value="AHL38027.1"/>
    <property type="molecule type" value="Genomic_DNA"/>
</dbReference>
<accession>W8PSR1</accession>
<dbReference type="NCBIfam" id="NF040863">
    <property type="entry name" value="HgcA_corrinoid"/>
    <property type="match status" value="1"/>
</dbReference>
<sequence>INIWCAAGKGTFGTEELIRQITQTRLTSVVNSRRIIVPQLGAPGVAAHEVEKATGFRVVYGPVRAADLPAFLDAGCKATPEMRRVEFTFRDRIVLTPMELVQGAKYLFPIMVLAILLSGFRSATYTADHLAAGAPPIVITLLLAWLSGGVLGPALLPWLPGRSFSVKGLMAGILGLVLWPAACMPLHVEPLDVAMALLLIPPIASFLTLLFTGASTYTSLSGVKKEMR</sequence>
<evidence type="ECO:0000313" key="2">
    <source>
        <dbReference type="EMBL" id="AHL38027.1"/>
    </source>
</evidence>
<feature type="transmembrane region" description="Helical" evidence="1">
    <location>
        <begin position="106"/>
        <end position="125"/>
    </location>
</feature>
<evidence type="ECO:0000256" key="1">
    <source>
        <dbReference type="SAM" id="Phobius"/>
    </source>
</evidence>
<dbReference type="AlphaFoldDB" id="W8PSR1"/>
<proteinExistence type="predicted"/>
<feature type="non-terminal residue" evidence="2">
    <location>
        <position position="1"/>
    </location>
</feature>
<keyword evidence="1" id="KW-0812">Transmembrane</keyword>
<feature type="transmembrane region" description="Helical" evidence="1">
    <location>
        <begin position="194"/>
        <end position="220"/>
    </location>
</feature>
<keyword evidence="1" id="KW-1133">Transmembrane helix</keyword>
<name>W8PSR1_9ZZZZ</name>
<organism evidence="2">
    <name type="scientific">uncultured microorganism</name>
    <dbReference type="NCBI Taxonomy" id="358574"/>
    <lineage>
        <taxon>unclassified sequences</taxon>
        <taxon>environmental samples</taxon>
    </lineage>
</organism>